<sequence length="228" mass="25287">MTILCYRLLLLKGLLALVPLTLLCIFVVDEPLARLVHEHGAPVRPFFAALMVAIDRLSWLFHTPSPLGVPWAWSLLLLLFLVGRMRRWPHCTIWLVVLLTMVGSEGIGNLLKLYFNRPRPLAILTYQAPNADFWQPVGHFEAFPSGHTAWAAGLLLPLALRFPKVRPWLLACIGLVAIGRVGLEAHWLSDVVASVCLALVLTCTFEMATWWLRPKGTFSGAPSVPAAA</sequence>
<evidence type="ECO:0000256" key="1">
    <source>
        <dbReference type="ARBA" id="ARBA00004651"/>
    </source>
</evidence>
<comment type="caution">
    <text evidence="9">The sequence shown here is derived from an EMBL/GenBank/DDBJ whole genome shotgun (WGS) entry which is preliminary data.</text>
</comment>
<feature type="transmembrane region" description="Helical" evidence="7">
    <location>
        <begin position="191"/>
        <end position="212"/>
    </location>
</feature>
<keyword evidence="5 7" id="KW-1133">Transmembrane helix</keyword>
<dbReference type="Proteomes" id="UP000532746">
    <property type="component" value="Unassembled WGS sequence"/>
</dbReference>
<dbReference type="GO" id="GO:0050380">
    <property type="term" value="F:undecaprenyl-diphosphatase activity"/>
    <property type="evidence" value="ECO:0007669"/>
    <property type="project" value="UniProtKB-EC"/>
</dbReference>
<keyword evidence="4 9" id="KW-0378">Hydrolase</keyword>
<comment type="subcellular location">
    <subcellularLocation>
        <location evidence="1">Cell membrane</location>
        <topology evidence="1">Multi-pass membrane protein</topology>
    </subcellularLocation>
</comment>
<evidence type="ECO:0000256" key="5">
    <source>
        <dbReference type="ARBA" id="ARBA00022989"/>
    </source>
</evidence>
<gene>
    <name evidence="9" type="ORF">HNQ93_001879</name>
</gene>
<proteinExistence type="predicted"/>
<evidence type="ECO:0000313" key="9">
    <source>
        <dbReference type="EMBL" id="MBB6059033.1"/>
    </source>
</evidence>
<protein>
    <submittedName>
        <fullName evidence="9">Undecaprenyl-diphosphatase</fullName>
        <ecNumber evidence="9">3.6.1.27</ecNumber>
    </submittedName>
</protein>
<dbReference type="SUPFAM" id="SSF48317">
    <property type="entry name" value="Acid phosphatase/Vanadium-dependent haloperoxidase"/>
    <property type="match status" value="1"/>
</dbReference>
<dbReference type="PANTHER" id="PTHR14969">
    <property type="entry name" value="SPHINGOSINE-1-PHOSPHATE PHOSPHOHYDROLASE"/>
    <property type="match status" value="1"/>
</dbReference>
<evidence type="ECO:0000256" key="3">
    <source>
        <dbReference type="ARBA" id="ARBA00022692"/>
    </source>
</evidence>
<evidence type="ECO:0000256" key="2">
    <source>
        <dbReference type="ARBA" id="ARBA00022475"/>
    </source>
</evidence>
<keyword evidence="6 7" id="KW-0472">Membrane</keyword>
<feature type="transmembrane region" description="Helical" evidence="7">
    <location>
        <begin position="9"/>
        <end position="28"/>
    </location>
</feature>
<dbReference type="Pfam" id="PF01569">
    <property type="entry name" value="PAP2"/>
    <property type="match status" value="1"/>
</dbReference>
<keyword evidence="10" id="KW-1185">Reference proteome</keyword>
<dbReference type="EC" id="3.6.1.27" evidence="9"/>
<feature type="transmembrane region" description="Helical" evidence="7">
    <location>
        <begin position="93"/>
        <end position="115"/>
    </location>
</feature>
<evidence type="ECO:0000256" key="7">
    <source>
        <dbReference type="SAM" id="Phobius"/>
    </source>
</evidence>
<feature type="domain" description="Phosphatidic acid phosphatase type 2/haloperoxidase" evidence="8">
    <location>
        <begin position="93"/>
        <end position="206"/>
    </location>
</feature>
<name>A0A7W9WBI7_9BACT</name>
<dbReference type="SMART" id="SM00014">
    <property type="entry name" value="acidPPc"/>
    <property type="match status" value="1"/>
</dbReference>
<dbReference type="AlphaFoldDB" id="A0A7W9WBI7"/>
<feature type="transmembrane region" description="Helical" evidence="7">
    <location>
        <begin position="167"/>
        <end position="185"/>
    </location>
</feature>
<evidence type="ECO:0000256" key="6">
    <source>
        <dbReference type="ARBA" id="ARBA00023136"/>
    </source>
</evidence>
<evidence type="ECO:0000259" key="8">
    <source>
        <dbReference type="SMART" id="SM00014"/>
    </source>
</evidence>
<dbReference type="RefSeq" id="WP_183402822.1">
    <property type="nucleotide sequence ID" value="NZ_JACHGG010000002.1"/>
</dbReference>
<dbReference type="EMBL" id="JACHGG010000002">
    <property type="protein sequence ID" value="MBB6059033.1"/>
    <property type="molecule type" value="Genomic_DNA"/>
</dbReference>
<evidence type="ECO:0000313" key="10">
    <source>
        <dbReference type="Proteomes" id="UP000532746"/>
    </source>
</evidence>
<reference evidence="9 10" key="1">
    <citation type="submission" date="2020-08" db="EMBL/GenBank/DDBJ databases">
        <title>Genomic Encyclopedia of Type Strains, Phase IV (KMG-IV): sequencing the most valuable type-strain genomes for metagenomic binning, comparative biology and taxonomic classification.</title>
        <authorList>
            <person name="Goeker M."/>
        </authorList>
    </citation>
    <scope>NUCLEOTIDE SEQUENCE [LARGE SCALE GENOMIC DNA]</scope>
    <source>
        <strain evidence="9 10">DSM 26718</strain>
    </source>
</reference>
<accession>A0A7W9WBI7</accession>
<organism evidence="9 10">
    <name type="scientific">Hymenobacter luteus</name>
    <dbReference type="NCBI Taxonomy" id="1411122"/>
    <lineage>
        <taxon>Bacteria</taxon>
        <taxon>Pseudomonadati</taxon>
        <taxon>Bacteroidota</taxon>
        <taxon>Cytophagia</taxon>
        <taxon>Cytophagales</taxon>
        <taxon>Hymenobacteraceae</taxon>
        <taxon>Hymenobacter</taxon>
    </lineage>
</organism>
<evidence type="ECO:0000256" key="4">
    <source>
        <dbReference type="ARBA" id="ARBA00022801"/>
    </source>
</evidence>
<dbReference type="PANTHER" id="PTHR14969:SF62">
    <property type="entry name" value="DECAPRENYLPHOSPHORYL-5-PHOSPHORIBOSE PHOSPHATASE RV3807C-RELATED"/>
    <property type="match status" value="1"/>
</dbReference>
<dbReference type="GO" id="GO:0005886">
    <property type="term" value="C:plasma membrane"/>
    <property type="evidence" value="ECO:0007669"/>
    <property type="project" value="UniProtKB-SubCell"/>
</dbReference>
<feature type="transmembrane region" description="Helical" evidence="7">
    <location>
        <begin position="59"/>
        <end position="81"/>
    </location>
</feature>
<keyword evidence="3 7" id="KW-0812">Transmembrane</keyword>
<dbReference type="Gene3D" id="1.20.144.10">
    <property type="entry name" value="Phosphatidic acid phosphatase type 2/haloperoxidase"/>
    <property type="match status" value="1"/>
</dbReference>
<dbReference type="InterPro" id="IPR000326">
    <property type="entry name" value="PAP2/HPO"/>
</dbReference>
<dbReference type="InterPro" id="IPR036938">
    <property type="entry name" value="PAP2/HPO_sf"/>
</dbReference>
<keyword evidence="2" id="KW-1003">Cell membrane</keyword>